<evidence type="ECO:0000313" key="9">
    <source>
        <dbReference type="EMBL" id="JAS50435.1"/>
    </source>
</evidence>
<name>A0A1B6FJS6_9HEMI</name>
<feature type="domain" description="HTH myb-type" evidence="8">
    <location>
        <begin position="390"/>
        <end position="446"/>
    </location>
</feature>
<organism evidence="9">
    <name type="scientific">Cuerna arida</name>
    <dbReference type="NCBI Taxonomy" id="1464854"/>
    <lineage>
        <taxon>Eukaryota</taxon>
        <taxon>Metazoa</taxon>
        <taxon>Ecdysozoa</taxon>
        <taxon>Arthropoda</taxon>
        <taxon>Hexapoda</taxon>
        <taxon>Insecta</taxon>
        <taxon>Pterygota</taxon>
        <taxon>Neoptera</taxon>
        <taxon>Paraneoptera</taxon>
        <taxon>Hemiptera</taxon>
        <taxon>Auchenorrhyncha</taxon>
        <taxon>Membracoidea</taxon>
        <taxon>Cicadellidae</taxon>
        <taxon>Cicadellinae</taxon>
        <taxon>Proconiini</taxon>
        <taxon>Cuerna</taxon>
    </lineage>
</organism>
<evidence type="ECO:0000256" key="3">
    <source>
        <dbReference type="ARBA" id="ARBA00023125"/>
    </source>
</evidence>
<dbReference type="GO" id="GO:0001006">
    <property type="term" value="F:RNA polymerase III type 3 promoter sequence-specific DNA binding"/>
    <property type="evidence" value="ECO:0007669"/>
    <property type="project" value="TreeGrafter"/>
</dbReference>
<dbReference type="InterPro" id="IPR051575">
    <property type="entry name" value="Myb-like_DNA-bd"/>
</dbReference>
<dbReference type="Pfam" id="PF13921">
    <property type="entry name" value="Myb_DNA-bind_6"/>
    <property type="match status" value="1"/>
</dbReference>
<dbReference type="CDD" id="cd00167">
    <property type="entry name" value="SANT"/>
    <property type="match status" value="2"/>
</dbReference>
<feature type="region of interest" description="Disordered" evidence="6">
    <location>
        <begin position="67"/>
        <end position="87"/>
    </location>
</feature>
<dbReference type="InterPro" id="IPR001005">
    <property type="entry name" value="SANT/Myb"/>
</dbReference>
<dbReference type="EMBL" id="GECZ01019334">
    <property type="protein sequence ID" value="JAS50435.1"/>
    <property type="molecule type" value="Transcribed_RNA"/>
</dbReference>
<evidence type="ECO:0000259" key="8">
    <source>
        <dbReference type="PROSITE" id="PS51294"/>
    </source>
</evidence>
<evidence type="ECO:0000259" key="7">
    <source>
        <dbReference type="PROSITE" id="PS50090"/>
    </source>
</evidence>
<feature type="domain" description="Myb-like" evidence="7">
    <location>
        <begin position="445"/>
        <end position="499"/>
    </location>
</feature>
<protein>
    <recommendedName>
        <fullName evidence="10">snRNA-activating protein complex subunit 4</fullName>
    </recommendedName>
</protein>
<reference evidence="9" key="1">
    <citation type="submission" date="2015-11" db="EMBL/GenBank/DDBJ databases">
        <title>De novo transcriptome assembly of four potential Pierce s Disease insect vectors from Arizona vineyards.</title>
        <authorList>
            <person name="Tassone E.E."/>
        </authorList>
    </citation>
    <scope>NUCLEOTIDE SEQUENCE</scope>
</reference>
<dbReference type="GO" id="GO:0019185">
    <property type="term" value="C:snRNA-activating protein complex"/>
    <property type="evidence" value="ECO:0007669"/>
    <property type="project" value="TreeGrafter"/>
</dbReference>
<dbReference type="GO" id="GO:0042795">
    <property type="term" value="P:snRNA transcription by RNA polymerase II"/>
    <property type="evidence" value="ECO:0007669"/>
    <property type="project" value="TreeGrafter"/>
</dbReference>
<keyword evidence="3" id="KW-0238">DNA-binding</keyword>
<keyword evidence="2" id="KW-0805">Transcription regulation</keyword>
<evidence type="ECO:0000256" key="4">
    <source>
        <dbReference type="ARBA" id="ARBA00023163"/>
    </source>
</evidence>
<feature type="domain" description="HTH myb-type" evidence="8">
    <location>
        <begin position="500"/>
        <end position="554"/>
    </location>
</feature>
<dbReference type="SMART" id="SM00717">
    <property type="entry name" value="SANT"/>
    <property type="match status" value="3"/>
</dbReference>
<dbReference type="GO" id="GO:0000978">
    <property type="term" value="F:RNA polymerase II cis-regulatory region sequence-specific DNA binding"/>
    <property type="evidence" value="ECO:0007669"/>
    <property type="project" value="TreeGrafter"/>
</dbReference>
<proteinExistence type="predicted"/>
<comment type="subcellular location">
    <subcellularLocation>
        <location evidence="1">Nucleus</location>
    </subcellularLocation>
</comment>
<dbReference type="InterPro" id="IPR017930">
    <property type="entry name" value="Myb_dom"/>
</dbReference>
<evidence type="ECO:0000256" key="2">
    <source>
        <dbReference type="ARBA" id="ARBA00023015"/>
    </source>
</evidence>
<dbReference type="SUPFAM" id="SSF46689">
    <property type="entry name" value="Homeodomain-like"/>
    <property type="match status" value="2"/>
</dbReference>
<feature type="domain" description="Myb-like" evidence="7">
    <location>
        <begin position="500"/>
        <end position="550"/>
    </location>
</feature>
<feature type="compositionally biased region" description="Acidic residues" evidence="6">
    <location>
        <begin position="127"/>
        <end position="140"/>
    </location>
</feature>
<dbReference type="InterPro" id="IPR009057">
    <property type="entry name" value="Homeodomain-like_sf"/>
</dbReference>
<dbReference type="PROSITE" id="PS51294">
    <property type="entry name" value="HTH_MYB"/>
    <property type="match status" value="3"/>
</dbReference>
<keyword evidence="5" id="KW-0539">Nucleus</keyword>
<evidence type="ECO:0000256" key="5">
    <source>
        <dbReference type="ARBA" id="ARBA00023242"/>
    </source>
</evidence>
<dbReference type="Pfam" id="PF00249">
    <property type="entry name" value="Myb_DNA-binding"/>
    <property type="match status" value="1"/>
</dbReference>
<dbReference type="PROSITE" id="PS50090">
    <property type="entry name" value="MYB_LIKE"/>
    <property type="match status" value="3"/>
</dbReference>
<feature type="domain" description="Myb-like" evidence="7">
    <location>
        <begin position="390"/>
        <end position="442"/>
    </location>
</feature>
<dbReference type="GO" id="GO:0042796">
    <property type="term" value="P:snRNA transcription by RNA polymerase III"/>
    <property type="evidence" value="ECO:0007669"/>
    <property type="project" value="TreeGrafter"/>
</dbReference>
<dbReference type="Gene3D" id="1.10.10.60">
    <property type="entry name" value="Homeodomain-like"/>
    <property type="match status" value="3"/>
</dbReference>
<keyword evidence="4" id="KW-0804">Transcription</keyword>
<dbReference type="AlphaFoldDB" id="A0A1B6FJS6"/>
<evidence type="ECO:0000256" key="6">
    <source>
        <dbReference type="SAM" id="MobiDB-lite"/>
    </source>
</evidence>
<dbReference type="GO" id="GO:0005634">
    <property type="term" value="C:nucleus"/>
    <property type="evidence" value="ECO:0007669"/>
    <property type="project" value="UniProtKB-SubCell"/>
</dbReference>
<evidence type="ECO:0008006" key="10">
    <source>
        <dbReference type="Google" id="ProtNLM"/>
    </source>
</evidence>
<gene>
    <name evidence="9" type="ORF">g.31844</name>
</gene>
<dbReference type="PANTHER" id="PTHR46621">
    <property type="entry name" value="SNRNA-ACTIVATING PROTEIN COMPLEX SUBUNIT 4"/>
    <property type="match status" value="1"/>
</dbReference>
<evidence type="ECO:0000256" key="1">
    <source>
        <dbReference type="ARBA" id="ARBA00004123"/>
    </source>
</evidence>
<sequence>MEEDVEIEQLLESNELVLIEAAKSIDNDFNLQNDETVQMSKSAVSLSNSNTISDINMCIEEPTDILENSGNSLAPTQTKSPGPSNFSNDTKQNSIFGEEIQELLDDQMVTCLAKEPSRMLLPLYSVDSDDESSLSDNDYDETGRSNHSFSNGLMRNYEPKPLNSTQTQIGNKSKQSQNETLIKLGPIQRLILEKDRLLTMLEIKLQEELHENEEKQRKIRHSIIQLTNENNKIREPNFKRCFFKKFGMPYFEDTNGFTPMPNDDYKRKLEKGELVVTKIPKVRYWIKIHKEMLQEAIKQTIIDEQSDKLKKEIVKLRLVLKSSMIDEDELVKKITEFQMKLRCLKATSYSELVSKEKYDREYDWMKYSATVFNGLHSPEECRRFWHVYLNPCINKASWEVDEDMKLIKIAEEMHFQNWDEIARRLNTNRTAYQCLVHFQTRLHTKHGFSSGKWTKEEDKKLLSVINASKIGDFIPWTKVSTHVGSRTHSQVYNRWSNCLNPKLVKGRFTKEEDLLIVSGIEVFGVNFKEMASLMSNRTPTQIRERYERHLLTKTAKVGAWSLEED</sequence>
<feature type="non-terminal residue" evidence="9">
    <location>
        <position position="565"/>
    </location>
</feature>
<feature type="region of interest" description="Disordered" evidence="6">
    <location>
        <begin position="127"/>
        <end position="153"/>
    </location>
</feature>
<accession>A0A1B6FJS6</accession>
<dbReference type="PANTHER" id="PTHR46621:SF1">
    <property type="entry name" value="SNRNA-ACTIVATING PROTEIN COMPLEX SUBUNIT 4"/>
    <property type="match status" value="1"/>
</dbReference>
<feature type="domain" description="HTH myb-type" evidence="8">
    <location>
        <begin position="451"/>
        <end position="499"/>
    </location>
</feature>